<dbReference type="AlphaFoldDB" id="A0A3B6VKR7"/>
<dbReference type="SUPFAM" id="SSF48452">
    <property type="entry name" value="TPR-like"/>
    <property type="match status" value="1"/>
</dbReference>
<accession>A0A3B6VKR7</accession>
<feature type="transmembrane region" description="Helical" evidence="2">
    <location>
        <begin position="6"/>
        <end position="25"/>
    </location>
</feature>
<reference evidence="4 5" key="1">
    <citation type="journal article" date="2013" name="Genome Announc.">
        <title>Complete Genome Sequence of the Porcine Strain Brachyspira pilosicoli P43/6/78(T.).</title>
        <authorList>
            <person name="Lin C."/>
            <person name="den Bakker H.C."/>
            <person name="Suzuki H."/>
            <person name="Lefebure T."/>
            <person name="Ponnala L."/>
            <person name="Sun Q."/>
            <person name="Stanhope M.J."/>
            <person name="Wiedmann M."/>
            <person name="Duhamel G.E."/>
        </authorList>
    </citation>
    <scope>NUCLEOTIDE SEQUENCE [LARGE SCALE GENOMIC DNA]</scope>
    <source>
        <strain evidence="4 5">P43/6/78</strain>
    </source>
</reference>
<dbReference type="GO" id="GO:0004519">
    <property type="term" value="F:endonuclease activity"/>
    <property type="evidence" value="ECO:0007669"/>
    <property type="project" value="InterPro"/>
</dbReference>
<protein>
    <submittedName>
        <fullName evidence="4">Tetratricopeptide repeat-containing protein</fullName>
    </submittedName>
</protein>
<evidence type="ECO:0000256" key="1">
    <source>
        <dbReference type="SAM" id="Coils"/>
    </source>
</evidence>
<evidence type="ECO:0000256" key="2">
    <source>
        <dbReference type="SAM" id="Phobius"/>
    </source>
</evidence>
<keyword evidence="2" id="KW-0812">Transmembrane</keyword>
<feature type="domain" description="Restriction endonuclease type IV Mrr" evidence="3">
    <location>
        <begin position="434"/>
        <end position="552"/>
    </location>
</feature>
<keyword evidence="2" id="KW-1133">Transmembrane helix</keyword>
<dbReference type="RefSeq" id="WP_015274441.1">
    <property type="nucleotide sequence ID" value="NC_019908.1"/>
</dbReference>
<dbReference type="Proteomes" id="UP000010793">
    <property type="component" value="Chromosome"/>
</dbReference>
<keyword evidence="1" id="KW-0175">Coiled coil</keyword>
<gene>
    <name evidence="4" type="ORF">BPP43_06315</name>
</gene>
<feature type="coiled-coil region" evidence="1">
    <location>
        <begin position="175"/>
        <end position="205"/>
    </location>
</feature>
<dbReference type="GO" id="GO:0003677">
    <property type="term" value="F:DNA binding"/>
    <property type="evidence" value="ECO:0007669"/>
    <property type="project" value="InterPro"/>
</dbReference>
<dbReference type="InterPro" id="IPR007560">
    <property type="entry name" value="Restrct_endonuc_IV_Mrr"/>
</dbReference>
<dbReference type="GO" id="GO:0009307">
    <property type="term" value="P:DNA restriction-modification system"/>
    <property type="evidence" value="ECO:0007669"/>
    <property type="project" value="InterPro"/>
</dbReference>
<evidence type="ECO:0000313" key="5">
    <source>
        <dbReference type="Proteomes" id="UP000010793"/>
    </source>
</evidence>
<sequence length="557" mass="66544">MENIYIYIFIFLLMLLFVIALYLFINNNIYKKNNQSARNIIGELNRKLLKNPNDYNTIYKLALIKDENGDILDALKKYEFLISVDYFNDNEKIKIYKRMENICTQLGYKEEVFKYDVIITNLEPSNVIYLIKVAYTLFNEKKYQFACNYFNKVIMSRREFNIDELKAALYSYYNIKNYEKTITFLEDLEKRINKDSINLQNELIEIRKTLISMYLFTDKLQYASEYIEQLLTDANNLDRSLLIYYNRMYLFVLHKLGNKKKFKEIYRKIKSTLKTDELETINEELIFDFGFYSYFLGYIDEAIKYFEIINKFNSSILKTYKINEVLGYLYQVYRANFQVNKANRKLDNIYEHQYYEDYVQKENLNEWENTVEIWENSFTNFEYINTLAPKNNESSIDVDNILLNLKITHNIKFDNKTRSTHNNSNNNIVDKIYNLTFNDFKKLCRNIITNKLSYTIVQEFIDNPDDNIDEIDYLAYDSEVGKYNLTFISIKRWQNTNIGELILRDFIVKVKDSGAKRGVLIVPVELTSSAKSYAVHSEIVTIYSRNQLNNLLKGEIF</sequence>
<dbReference type="EMBL" id="CP002873">
    <property type="protein sequence ID" value="AGA66503.1"/>
    <property type="molecule type" value="Genomic_DNA"/>
</dbReference>
<keyword evidence="5" id="KW-1185">Reference proteome</keyword>
<evidence type="ECO:0000259" key="3">
    <source>
        <dbReference type="Pfam" id="PF04471"/>
    </source>
</evidence>
<dbReference type="Pfam" id="PF04471">
    <property type="entry name" value="Mrr_cat"/>
    <property type="match status" value="1"/>
</dbReference>
<organism evidence="4 5">
    <name type="scientific">Brachyspira pilosicoli P43/6/78</name>
    <dbReference type="NCBI Taxonomy" id="1042417"/>
    <lineage>
        <taxon>Bacteria</taxon>
        <taxon>Pseudomonadati</taxon>
        <taxon>Spirochaetota</taxon>
        <taxon>Spirochaetia</taxon>
        <taxon>Brachyspirales</taxon>
        <taxon>Brachyspiraceae</taxon>
        <taxon>Brachyspira</taxon>
    </lineage>
</organism>
<dbReference type="KEGG" id="bpip:BPP43_06315"/>
<dbReference type="Gene3D" id="1.25.40.10">
    <property type="entry name" value="Tetratricopeptide repeat domain"/>
    <property type="match status" value="1"/>
</dbReference>
<proteinExistence type="predicted"/>
<dbReference type="InterPro" id="IPR011990">
    <property type="entry name" value="TPR-like_helical_dom_sf"/>
</dbReference>
<name>A0A3B6VKR7_BRAPL</name>
<evidence type="ECO:0000313" key="4">
    <source>
        <dbReference type="EMBL" id="AGA66503.1"/>
    </source>
</evidence>
<keyword evidence="2" id="KW-0472">Membrane</keyword>